<dbReference type="SUPFAM" id="SSF51695">
    <property type="entry name" value="PLC-like phosphodiesterases"/>
    <property type="match status" value="2"/>
</dbReference>
<dbReference type="InterPro" id="IPR011992">
    <property type="entry name" value="EF-hand-dom_pair"/>
</dbReference>
<dbReference type="GO" id="GO:0048015">
    <property type="term" value="P:phosphatidylinositol-mediated signaling"/>
    <property type="evidence" value="ECO:0007669"/>
    <property type="project" value="TreeGrafter"/>
</dbReference>
<keyword evidence="12" id="KW-1185">Reference proteome</keyword>
<evidence type="ECO:0000259" key="8">
    <source>
        <dbReference type="PROSITE" id="PS50004"/>
    </source>
</evidence>
<dbReference type="InterPro" id="IPR035892">
    <property type="entry name" value="C2_domain_sf"/>
</dbReference>
<proteinExistence type="predicted"/>
<feature type="compositionally biased region" description="Basic and acidic residues" evidence="7">
    <location>
        <begin position="169"/>
        <end position="179"/>
    </location>
</feature>
<evidence type="ECO:0000313" key="11">
    <source>
        <dbReference type="EMBL" id="THV06769.1"/>
    </source>
</evidence>
<feature type="region of interest" description="Disordered" evidence="7">
    <location>
        <begin position="758"/>
        <end position="790"/>
    </location>
</feature>
<evidence type="ECO:0000256" key="2">
    <source>
        <dbReference type="ARBA" id="ARBA00022801"/>
    </source>
</evidence>
<dbReference type="InterPro" id="IPR002048">
    <property type="entry name" value="EF_hand_dom"/>
</dbReference>
<dbReference type="PROSITE" id="PS50222">
    <property type="entry name" value="EF_HAND_2"/>
    <property type="match status" value="1"/>
</dbReference>
<dbReference type="Gene3D" id="3.20.20.190">
    <property type="entry name" value="Phosphatidylinositol (PI) phosphodiesterase"/>
    <property type="match status" value="1"/>
</dbReference>
<keyword evidence="5" id="KW-0807">Transducer</keyword>
<dbReference type="PRINTS" id="PR00390">
    <property type="entry name" value="PHPHLIPASEC"/>
</dbReference>
<dbReference type="InterPro" id="IPR001711">
    <property type="entry name" value="PLipase_C_Pinositol-sp_Y"/>
</dbReference>
<dbReference type="GO" id="GO:0051209">
    <property type="term" value="P:release of sequestered calcium ion into cytosol"/>
    <property type="evidence" value="ECO:0007669"/>
    <property type="project" value="TreeGrafter"/>
</dbReference>
<feature type="region of interest" description="Disordered" evidence="7">
    <location>
        <begin position="1055"/>
        <end position="1092"/>
    </location>
</feature>
<gene>
    <name evidence="11" type="ORF">K435DRAFT_825840</name>
</gene>
<dbReference type="PANTHER" id="PTHR10336">
    <property type="entry name" value="PHOSPHOINOSITIDE-SPECIFIC PHOSPHOLIPASE C FAMILY PROTEIN"/>
    <property type="match status" value="1"/>
</dbReference>
<dbReference type="GO" id="GO:0005509">
    <property type="term" value="F:calcium ion binding"/>
    <property type="evidence" value="ECO:0007669"/>
    <property type="project" value="InterPro"/>
</dbReference>
<feature type="region of interest" description="Disordered" evidence="7">
    <location>
        <begin position="617"/>
        <end position="658"/>
    </location>
</feature>
<feature type="compositionally biased region" description="Basic and acidic residues" evidence="7">
    <location>
        <begin position="1027"/>
        <end position="1039"/>
    </location>
</feature>
<evidence type="ECO:0000256" key="4">
    <source>
        <dbReference type="ARBA" id="ARBA00023098"/>
    </source>
</evidence>
<dbReference type="SMART" id="SM00239">
    <property type="entry name" value="C2"/>
    <property type="match status" value="1"/>
</dbReference>
<dbReference type="OrthoDB" id="269822at2759"/>
<dbReference type="Gene3D" id="2.30.29.30">
    <property type="entry name" value="Pleckstrin-homology domain (PH domain)/Phosphotyrosine-binding domain (PTB)"/>
    <property type="match status" value="1"/>
</dbReference>
<feature type="compositionally biased region" description="Low complexity" evidence="7">
    <location>
        <begin position="1017"/>
        <end position="1026"/>
    </location>
</feature>
<dbReference type="Pfam" id="PF00168">
    <property type="entry name" value="C2"/>
    <property type="match status" value="2"/>
</dbReference>
<protein>
    <recommendedName>
        <fullName evidence="1 6">Phosphoinositide phospholipase C</fullName>
        <ecNumber evidence="1 6">3.1.4.11</ecNumber>
    </recommendedName>
</protein>
<dbReference type="SUPFAM" id="SSF47473">
    <property type="entry name" value="EF-hand"/>
    <property type="match status" value="1"/>
</dbReference>
<dbReference type="Gene3D" id="1.10.238.10">
    <property type="entry name" value="EF-hand"/>
    <property type="match status" value="1"/>
</dbReference>
<evidence type="ECO:0000259" key="9">
    <source>
        <dbReference type="PROSITE" id="PS50008"/>
    </source>
</evidence>
<dbReference type="Pfam" id="PF00387">
    <property type="entry name" value="PI-PLC-Y"/>
    <property type="match status" value="1"/>
</dbReference>
<dbReference type="PANTHER" id="PTHR10336:SF36">
    <property type="entry name" value="1-PHOSPHATIDYLINOSITOL 4,5-BISPHOSPHATE PHOSPHODIESTERASE BETA-4"/>
    <property type="match status" value="1"/>
</dbReference>
<dbReference type="CDD" id="cd00275">
    <property type="entry name" value="C2_PLC_like"/>
    <property type="match status" value="1"/>
</dbReference>
<dbReference type="SMART" id="SM00148">
    <property type="entry name" value="PLCXc"/>
    <property type="match status" value="1"/>
</dbReference>
<dbReference type="SMART" id="SM00149">
    <property type="entry name" value="PLCYc"/>
    <property type="match status" value="1"/>
</dbReference>
<dbReference type="EMBL" id="ML179041">
    <property type="protein sequence ID" value="THV06769.1"/>
    <property type="molecule type" value="Genomic_DNA"/>
</dbReference>
<evidence type="ECO:0000256" key="5">
    <source>
        <dbReference type="ARBA" id="ARBA00023224"/>
    </source>
</evidence>
<evidence type="ECO:0000256" key="3">
    <source>
        <dbReference type="ARBA" id="ARBA00022963"/>
    </source>
</evidence>
<keyword evidence="3 6" id="KW-0442">Lipid degradation</keyword>
<dbReference type="Pfam" id="PF00388">
    <property type="entry name" value="PI-PLC-X"/>
    <property type="match status" value="1"/>
</dbReference>
<feature type="compositionally biased region" description="Low complexity" evidence="7">
    <location>
        <begin position="640"/>
        <end position="652"/>
    </location>
</feature>
<feature type="region of interest" description="Disordered" evidence="7">
    <location>
        <begin position="999"/>
        <end position="1039"/>
    </location>
</feature>
<name>A0A4S8MVM9_DENBC</name>
<evidence type="ECO:0000256" key="6">
    <source>
        <dbReference type="RuleBase" id="RU361133"/>
    </source>
</evidence>
<evidence type="ECO:0000313" key="12">
    <source>
        <dbReference type="Proteomes" id="UP000297245"/>
    </source>
</evidence>
<evidence type="ECO:0000256" key="1">
    <source>
        <dbReference type="ARBA" id="ARBA00012368"/>
    </source>
</evidence>
<feature type="compositionally biased region" description="Polar residues" evidence="7">
    <location>
        <begin position="183"/>
        <end position="192"/>
    </location>
</feature>
<dbReference type="InterPro" id="IPR000008">
    <property type="entry name" value="C2_dom"/>
</dbReference>
<dbReference type="PROSITE" id="PS50004">
    <property type="entry name" value="C2"/>
    <property type="match status" value="1"/>
</dbReference>
<sequence>MPSNVTEIEKVTELHAEVRPGMTQKAQEVLRPTGSTKTGPIDTGPTNFWKLKSRRFSEQLSSPPKPNIELKKDLDASSSNPAGRSSKRSSVAPRRALKRARNLLTTSGKPVEDVRDLVPGLEAEDKDQHDKPGLFRRQSTNLRRSIKRKLQGASRSFRTKSAPEPEVVEDQKASVERRRSFVSPPSSLQTRTGHGRSYSEVVGRRQPLTEISPTLSSLPASPVDVVEPETLAGETSTYHSNSAVAPLPIPLSPSNSVAADTQPLSNTAISVPTIAVSLEPITQSVPYTDVAVPEVLQRGTPLTKISSKKPSKHTQFVFRIDSGRGMVIWETPGKDEKDHPFLVDESSASKKTKTKFIPVENIREIRTDYMALIHLTQYGFTPSEYMNRWMTLIYVVSASAARNYAVPLLPVNATSKYTYSGQSYKVLHLLAPSAEIKSMWEQTLKDMVGVWAGLSGFGGGLNRNREMEEMRKGLWERTYWDGVREETHGHRNAGGDSCVGKDDCMTFERVEKLCKRLNVRMSTQEVHRLFDQTDTQHRGYLSFEDFQQFVKLLKARPELNRLYKSVLRDYARQEGINSQISFTFDVFEHFMREKQKSALPTSDLQAIFDKYSQEKLDLGEEEASPSTPPTHSRPLPRPLQPSTLLTPSLSTLPTPPPSMFSTPVTVPIELDSEDPSPYNNTLPTGFSVSSIQHSAQQVMSLESFMLFLLSSDNPTLLEPVSDNSQGFGSAAGEPSHHLPLLRHLVLDHFLGHSHERKQLGTEPTRGSGANTPSNTGSSSPLTTSMSKIDQPQSFSEISHDMTRPLSDYFISSSHNTYLLGHQLVGISTTEGYVRALLSGCRSVELDIFDTDTGPQIFHGKTLTSKVPLREVCEVIMAYGFIASQYPIIISAEVHCGYVGQGMIANIMKEVFGSRLVRKEKGIVVGMEKEGSSSSQSTVDEASPESHLEGGQEEELVASLLKDWQVEELPSPEALKGRIMLKTKNLYLAARRDSKDLQLVVSPFPPGEAPSIGALGQDTTSSTSDTDVLGRRPSQRDNDSMVNDIKQEFRRARNMMQRVRSHKYSTKSPPRAYSPPETPIKGRPRSPSSPDQRIKVKMNPALLPLLVYTIGVKYRGINKKEEYAANEMFSLSENTANKLLKDGLIDLIKHSKGHLVRIYPRGTRVSSTNYEPHRYWSGGAQLVAINWQTFDTGHMINQSMFQRNGRSGYVLKPLPLRDPHKDTFSRRKDRFLDVTIISAQQLPSRRDEDGREIAGKSDADPYVEVTLHVPDWANPPPTSLWPPPNSIASGLRKTNSAAYALATPDEASTSSPNPPVSSLPAQKISYRTGVVKNNRFNPIWEEKLRLPFTCVEGMEELVFVTFSIKQEDKEDEDPLAMFCASLGCLQHGYRHLPLHDAQMAQYLFSTLFVRIDIS</sequence>
<comment type="catalytic activity">
    <reaction evidence="6">
        <text>a 1,2-diacyl-sn-glycero-3-phospho-(1D-myo-inositol-4,5-bisphosphate) + H2O = 1D-myo-inositol 1,4,5-trisphosphate + a 1,2-diacyl-sn-glycerol + H(+)</text>
        <dbReference type="Rhea" id="RHEA:33179"/>
        <dbReference type="ChEBI" id="CHEBI:15377"/>
        <dbReference type="ChEBI" id="CHEBI:15378"/>
        <dbReference type="ChEBI" id="CHEBI:17815"/>
        <dbReference type="ChEBI" id="CHEBI:58456"/>
        <dbReference type="ChEBI" id="CHEBI:203600"/>
        <dbReference type="EC" id="3.1.4.11"/>
    </reaction>
</comment>
<keyword evidence="4 6" id="KW-0443">Lipid metabolism</keyword>
<dbReference type="PROSITE" id="PS50007">
    <property type="entry name" value="PIPLC_X_DOMAIN"/>
    <property type="match status" value="1"/>
</dbReference>
<organism evidence="11 12">
    <name type="scientific">Dendrothele bispora (strain CBS 962.96)</name>
    <dbReference type="NCBI Taxonomy" id="1314807"/>
    <lineage>
        <taxon>Eukaryota</taxon>
        <taxon>Fungi</taxon>
        <taxon>Dikarya</taxon>
        <taxon>Basidiomycota</taxon>
        <taxon>Agaricomycotina</taxon>
        <taxon>Agaricomycetes</taxon>
        <taxon>Agaricomycetidae</taxon>
        <taxon>Agaricales</taxon>
        <taxon>Agaricales incertae sedis</taxon>
        <taxon>Dendrothele</taxon>
    </lineage>
</organism>
<feature type="compositionally biased region" description="Basic and acidic residues" evidence="7">
    <location>
        <begin position="7"/>
        <end position="18"/>
    </location>
</feature>
<accession>A0A4S8MVM9</accession>
<dbReference type="EC" id="3.1.4.11" evidence="1 6"/>
<evidence type="ECO:0000256" key="7">
    <source>
        <dbReference type="SAM" id="MobiDB-lite"/>
    </source>
</evidence>
<keyword evidence="2 6" id="KW-0378">Hydrolase</keyword>
<dbReference type="GO" id="GO:0016042">
    <property type="term" value="P:lipid catabolic process"/>
    <property type="evidence" value="ECO:0007669"/>
    <property type="project" value="UniProtKB-KW"/>
</dbReference>
<feature type="domain" description="PI-PLC Y-box" evidence="9">
    <location>
        <begin position="1101"/>
        <end position="1216"/>
    </location>
</feature>
<feature type="region of interest" description="Disordered" evidence="7">
    <location>
        <begin position="1"/>
        <end position="201"/>
    </location>
</feature>
<dbReference type="InterPro" id="IPR017946">
    <property type="entry name" value="PLC-like_Pdiesterase_TIM-brl"/>
</dbReference>
<feature type="region of interest" description="Disordered" evidence="7">
    <location>
        <begin position="926"/>
        <end position="951"/>
    </location>
</feature>
<feature type="domain" description="EF-hand" evidence="10">
    <location>
        <begin position="521"/>
        <end position="556"/>
    </location>
</feature>
<reference evidence="11 12" key="1">
    <citation type="journal article" date="2019" name="Nat. Ecol. Evol.">
        <title>Megaphylogeny resolves global patterns of mushroom evolution.</title>
        <authorList>
            <person name="Varga T."/>
            <person name="Krizsan K."/>
            <person name="Foldi C."/>
            <person name="Dima B."/>
            <person name="Sanchez-Garcia M."/>
            <person name="Sanchez-Ramirez S."/>
            <person name="Szollosi G.J."/>
            <person name="Szarkandi J.G."/>
            <person name="Papp V."/>
            <person name="Albert L."/>
            <person name="Andreopoulos W."/>
            <person name="Angelini C."/>
            <person name="Antonin V."/>
            <person name="Barry K.W."/>
            <person name="Bougher N.L."/>
            <person name="Buchanan P."/>
            <person name="Buyck B."/>
            <person name="Bense V."/>
            <person name="Catcheside P."/>
            <person name="Chovatia M."/>
            <person name="Cooper J."/>
            <person name="Damon W."/>
            <person name="Desjardin D."/>
            <person name="Finy P."/>
            <person name="Geml J."/>
            <person name="Haridas S."/>
            <person name="Hughes K."/>
            <person name="Justo A."/>
            <person name="Karasinski D."/>
            <person name="Kautmanova I."/>
            <person name="Kiss B."/>
            <person name="Kocsube S."/>
            <person name="Kotiranta H."/>
            <person name="LaButti K.M."/>
            <person name="Lechner B.E."/>
            <person name="Liimatainen K."/>
            <person name="Lipzen A."/>
            <person name="Lukacs Z."/>
            <person name="Mihaltcheva S."/>
            <person name="Morgado L.N."/>
            <person name="Niskanen T."/>
            <person name="Noordeloos M.E."/>
            <person name="Ohm R.A."/>
            <person name="Ortiz-Santana B."/>
            <person name="Ovrebo C."/>
            <person name="Racz N."/>
            <person name="Riley R."/>
            <person name="Savchenko A."/>
            <person name="Shiryaev A."/>
            <person name="Soop K."/>
            <person name="Spirin V."/>
            <person name="Szebenyi C."/>
            <person name="Tomsovsky M."/>
            <person name="Tulloss R.E."/>
            <person name="Uehling J."/>
            <person name="Grigoriev I.V."/>
            <person name="Vagvolgyi C."/>
            <person name="Papp T."/>
            <person name="Martin F.M."/>
            <person name="Miettinen O."/>
            <person name="Hibbett D.S."/>
            <person name="Nagy L.G."/>
        </authorList>
    </citation>
    <scope>NUCLEOTIDE SEQUENCE [LARGE SCALE GENOMIC DNA]</scope>
    <source>
        <strain evidence="11 12">CBS 962.96</strain>
    </source>
</reference>
<dbReference type="InterPro" id="IPR001192">
    <property type="entry name" value="PI-PLC_fam"/>
</dbReference>
<feature type="domain" description="C2" evidence="8">
    <location>
        <begin position="1214"/>
        <end position="1395"/>
    </location>
</feature>
<dbReference type="SUPFAM" id="SSF49562">
    <property type="entry name" value="C2 domain (Calcium/lipid-binding domain, CaLB)"/>
    <property type="match status" value="1"/>
</dbReference>
<dbReference type="Gene3D" id="2.60.40.150">
    <property type="entry name" value="C2 domain"/>
    <property type="match status" value="1"/>
</dbReference>
<evidence type="ECO:0000259" key="10">
    <source>
        <dbReference type="PROSITE" id="PS50222"/>
    </source>
</evidence>
<feature type="compositionally biased region" description="Polar residues" evidence="7">
    <location>
        <begin position="767"/>
        <end position="790"/>
    </location>
</feature>
<dbReference type="GO" id="GO:0004435">
    <property type="term" value="F:phosphatidylinositol-4,5-bisphosphate phospholipase C activity"/>
    <property type="evidence" value="ECO:0007669"/>
    <property type="project" value="UniProtKB-EC"/>
</dbReference>
<dbReference type="InterPro" id="IPR011993">
    <property type="entry name" value="PH-like_dom_sf"/>
</dbReference>
<dbReference type="Proteomes" id="UP000297245">
    <property type="component" value="Unassembled WGS sequence"/>
</dbReference>
<dbReference type="PROSITE" id="PS50008">
    <property type="entry name" value="PIPLC_Y_DOMAIN"/>
    <property type="match status" value="1"/>
</dbReference>
<dbReference type="InterPro" id="IPR000909">
    <property type="entry name" value="PLipase_C_PInositol-sp_X_dom"/>
</dbReference>